<gene>
    <name evidence="2" type="ORF">JIN83_02620</name>
</gene>
<organism evidence="2 3">
    <name type="scientific">Oceaniferula flava</name>
    <dbReference type="NCBI Taxonomy" id="2800421"/>
    <lineage>
        <taxon>Bacteria</taxon>
        <taxon>Pseudomonadati</taxon>
        <taxon>Verrucomicrobiota</taxon>
        <taxon>Verrucomicrobiia</taxon>
        <taxon>Verrucomicrobiales</taxon>
        <taxon>Verrucomicrobiaceae</taxon>
        <taxon>Oceaniferula</taxon>
    </lineage>
</organism>
<keyword evidence="1" id="KW-0732">Signal</keyword>
<dbReference type="RefSeq" id="WP_309488443.1">
    <property type="nucleotide sequence ID" value="NZ_JAENIG010000001.1"/>
</dbReference>
<dbReference type="Proteomes" id="UP000634206">
    <property type="component" value="Unassembled WGS sequence"/>
</dbReference>
<evidence type="ECO:0000313" key="2">
    <source>
        <dbReference type="EMBL" id="MBK1853841.1"/>
    </source>
</evidence>
<feature type="chain" id="PRO_5042225746" evidence="1">
    <location>
        <begin position="25"/>
        <end position="320"/>
    </location>
</feature>
<evidence type="ECO:0000313" key="3">
    <source>
        <dbReference type="Proteomes" id="UP000634206"/>
    </source>
</evidence>
<dbReference type="AlphaFoldDB" id="A0AAE2VBJ3"/>
<feature type="signal peptide" evidence="1">
    <location>
        <begin position="1"/>
        <end position="24"/>
    </location>
</feature>
<comment type="caution">
    <text evidence="2">The sequence shown here is derived from an EMBL/GenBank/DDBJ whole genome shotgun (WGS) entry which is preliminary data.</text>
</comment>
<sequence>MRVPFILKTSAVLVLGVLPRLATAEPESLTEGDRIALDEQLLKIQQQSQDRVGGLYRRAIQDYRNAIQSDDATMNLYLKCYEKVRYTDEKRKTQDFREWKRRNKDRLNSASMRMALRHQLSWLLLSIEAAQRDGEISEMGQRAMTHLDQIFKNAERLQEHRNVLSQNALSSVFAQAYDLNIKVKDWPTSALDIGGIYKQVIMPPLRSRDRVGLLRSAWIRRIQHEGLVHEKWGKREGTSIGKKDAMLPPEYEKFLAENRPALLWQMEVDCFKVGDEKAAAVNMLNHLQKYLYHKNAPDWIKDFQELINPEKLEGDEVAEK</sequence>
<protein>
    <submittedName>
        <fullName evidence="2">Uncharacterized protein</fullName>
    </submittedName>
</protein>
<reference evidence="2" key="1">
    <citation type="submission" date="2021-01" db="EMBL/GenBank/DDBJ databases">
        <title>Modified the classification status of verrucomicrobia.</title>
        <authorList>
            <person name="Feng X."/>
        </authorList>
    </citation>
    <scope>NUCLEOTIDE SEQUENCE</scope>
    <source>
        <strain evidence="2">5K15</strain>
    </source>
</reference>
<proteinExistence type="predicted"/>
<dbReference type="EMBL" id="JAENIG010000001">
    <property type="protein sequence ID" value="MBK1853841.1"/>
    <property type="molecule type" value="Genomic_DNA"/>
</dbReference>
<accession>A0AAE2VBJ3</accession>
<keyword evidence="3" id="KW-1185">Reference proteome</keyword>
<name>A0AAE2VBJ3_9BACT</name>
<evidence type="ECO:0000256" key="1">
    <source>
        <dbReference type="SAM" id="SignalP"/>
    </source>
</evidence>